<feature type="compositionally biased region" description="Basic and acidic residues" evidence="1">
    <location>
        <begin position="80"/>
        <end position="92"/>
    </location>
</feature>
<dbReference type="AlphaFoldDB" id="A0A8C2S1C7"/>
<protein>
    <submittedName>
        <fullName evidence="2">Uncharacterized protein</fullName>
    </submittedName>
</protein>
<reference evidence="2" key="2">
    <citation type="submission" date="2025-08" db="UniProtKB">
        <authorList>
            <consortium name="Ensembl"/>
        </authorList>
    </citation>
    <scope>IDENTIFICATION</scope>
</reference>
<name>A0A8C2S1C7_CAPHI</name>
<reference evidence="2" key="1">
    <citation type="submission" date="2019-03" db="EMBL/GenBank/DDBJ databases">
        <title>Genome sequencing and reference-guided assembly of Black Bengal Goat (Capra hircus).</title>
        <authorList>
            <person name="Siddiki A.Z."/>
            <person name="Baten A."/>
            <person name="Billah M."/>
            <person name="Alam M.A.U."/>
            <person name="Shawrob K.S.M."/>
            <person name="Saha S."/>
            <person name="Chowdhury M."/>
            <person name="Rahman A.H."/>
            <person name="Stear M."/>
            <person name="Miah G."/>
            <person name="Das G.B."/>
            <person name="Hossain M.M."/>
            <person name="Kumkum M."/>
            <person name="Islam M.S."/>
            <person name="Mollah A.M."/>
            <person name="Ahsan A."/>
            <person name="Tusar F."/>
            <person name="Khan M.K.I."/>
        </authorList>
    </citation>
    <scope>NUCLEOTIDE SEQUENCE [LARGE SCALE GENOMIC DNA]</scope>
</reference>
<evidence type="ECO:0000313" key="2">
    <source>
        <dbReference type="Ensembl" id="ENSCHIP00010036428.1"/>
    </source>
</evidence>
<feature type="region of interest" description="Disordered" evidence="1">
    <location>
        <begin position="1"/>
        <end position="33"/>
    </location>
</feature>
<evidence type="ECO:0000256" key="1">
    <source>
        <dbReference type="SAM" id="MobiDB-lite"/>
    </source>
</evidence>
<proteinExistence type="predicted"/>
<feature type="compositionally biased region" description="Polar residues" evidence="1">
    <location>
        <begin position="129"/>
        <end position="138"/>
    </location>
</feature>
<feature type="region of interest" description="Disordered" evidence="1">
    <location>
        <begin position="202"/>
        <end position="223"/>
    </location>
</feature>
<sequence>TFMSPDNTNPPGNPHLQGRATLQTPRAPAASSGVRFPEATDLLGALRLSGYACGARVMAAVRGAAAKTKRSTRTASARNALREPPPRRDPRAARASTRPRRASHGWSTARPPVVRFGLARPRGRAAQRSLASPPQSQAPWGPPAQHSPACARPCPGVCVPARRGGGAGARGVGTPARHLPSSLSSTIISGAPCPAAARLGREKGADSGRASAGRPVLGQRADSNYPLVRLLT</sequence>
<feature type="region of interest" description="Disordered" evidence="1">
    <location>
        <begin position="64"/>
        <end position="150"/>
    </location>
</feature>
<accession>A0A8C2S1C7</accession>
<dbReference type="Ensembl" id="ENSCHIT00010051195.1">
    <property type="protein sequence ID" value="ENSCHIP00010036428.1"/>
    <property type="gene ID" value="ENSCHIG00010027110.1"/>
</dbReference>
<feature type="compositionally biased region" description="Polar residues" evidence="1">
    <location>
        <begin position="1"/>
        <end position="10"/>
    </location>
</feature>
<organism evidence="2">
    <name type="scientific">Capra hircus</name>
    <name type="common">Goat</name>
    <dbReference type="NCBI Taxonomy" id="9925"/>
    <lineage>
        <taxon>Eukaryota</taxon>
        <taxon>Metazoa</taxon>
        <taxon>Chordata</taxon>
        <taxon>Craniata</taxon>
        <taxon>Vertebrata</taxon>
        <taxon>Euteleostomi</taxon>
        <taxon>Mammalia</taxon>
        <taxon>Eutheria</taxon>
        <taxon>Laurasiatheria</taxon>
        <taxon>Artiodactyla</taxon>
        <taxon>Ruminantia</taxon>
        <taxon>Pecora</taxon>
        <taxon>Bovidae</taxon>
        <taxon>Caprinae</taxon>
        <taxon>Capra</taxon>
    </lineage>
</organism>